<evidence type="ECO:0000313" key="2">
    <source>
        <dbReference type="EMBL" id="MFD2599349.1"/>
    </source>
</evidence>
<gene>
    <name evidence="2" type="ORF">ACFSQ3_10320</name>
</gene>
<keyword evidence="1" id="KW-0812">Transmembrane</keyword>
<feature type="transmembrane region" description="Helical" evidence="1">
    <location>
        <begin position="103"/>
        <end position="125"/>
    </location>
</feature>
<feature type="transmembrane region" description="Helical" evidence="1">
    <location>
        <begin position="171"/>
        <end position="190"/>
    </location>
</feature>
<feature type="transmembrane region" description="Helical" evidence="1">
    <location>
        <begin position="210"/>
        <end position="231"/>
    </location>
</feature>
<feature type="transmembrane region" description="Helical" evidence="1">
    <location>
        <begin position="23"/>
        <end position="44"/>
    </location>
</feature>
<evidence type="ECO:0000313" key="3">
    <source>
        <dbReference type="Proteomes" id="UP001597393"/>
    </source>
</evidence>
<feature type="transmembrane region" description="Helical" evidence="1">
    <location>
        <begin position="137"/>
        <end position="159"/>
    </location>
</feature>
<dbReference type="Proteomes" id="UP001597393">
    <property type="component" value="Unassembled WGS sequence"/>
</dbReference>
<feature type="transmembrane region" description="Helical" evidence="1">
    <location>
        <begin position="449"/>
        <end position="471"/>
    </location>
</feature>
<comment type="caution">
    <text evidence="2">The sequence shown here is derived from an EMBL/GenBank/DDBJ whole genome shotgun (WGS) entry which is preliminary data.</text>
</comment>
<proteinExistence type="predicted"/>
<feature type="transmembrane region" description="Helical" evidence="1">
    <location>
        <begin position="281"/>
        <end position="297"/>
    </location>
</feature>
<evidence type="ECO:0000256" key="1">
    <source>
        <dbReference type="SAM" id="Phobius"/>
    </source>
</evidence>
<dbReference type="Pfam" id="PF18940">
    <property type="entry name" value="DUF5687"/>
    <property type="match status" value="1"/>
</dbReference>
<dbReference type="EMBL" id="JBHUMA010000006">
    <property type="protein sequence ID" value="MFD2599349.1"/>
    <property type="molecule type" value="Genomic_DNA"/>
</dbReference>
<feature type="transmembrane region" description="Helical" evidence="1">
    <location>
        <begin position="421"/>
        <end position="443"/>
    </location>
</feature>
<organism evidence="2 3">
    <name type="scientific">Sphingobacterium corticis</name>
    <dbReference type="NCBI Taxonomy" id="1812823"/>
    <lineage>
        <taxon>Bacteria</taxon>
        <taxon>Pseudomonadati</taxon>
        <taxon>Bacteroidota</taxon>
        <taxon>Sphingobacteriia</taxon>
        <taxon>Sphingobacteriales</taxon>
        <taxon>Sphingobacteriaceae</taxon>
        <taxon>Sphingobacterium</taxon>
    </lineage>
</organism>
<feature type="transmembrane region" description="Helical" evidence="1">
    <location>
        <begin position="351"/>
        <end position="372"/>
    </location>
</feature>
<accession>A0ABW5NJR5</accession>
<feature type="transmembrane region" description="Helical" evidence="1">
    <location>
        <begin position="309"/>
        <end position="330"/>
    </location>
</feature>
<feature type="transmembrane region" description="Helical" evidence="1">
    <location>
        <begin position="378"/>
        <end position="400"/>
    </location>
</feature>
<sequence length="494" mass="56501">MFLQIIILEWKSFFRAKHFGQSLTLKILMGFVGLMILSSLWTAGAALYDLLEEQSDSNLPIKTLNQYLLYWYLTEMTIRFMMQQLPILNSKPLLILPVRRTAISHYILTKSFFSYYNLLTPILFVPFAAACVKEQDFSWFGISAWLAGIILTSTAVHYLNFLIQQKLTQTWKWTVGVLIGVLAIAGLDYVNILPVSSCFGLLFDQLLQSPIWLLVPISFIIASYVALYQNLHKQLYIDKKSSAKRQQEVSLDNNLLSVFGKTAPFLQLDLRLIWRNKRSKSMLITSVIALFYGVIFYKDVNQPSLTMTIFASTFMSGAFAISFGQLIPAWDSAYYPIFHTQPFSFSNYLKAKYILLSISIILASILCLPYVYVSQIDVLWTNLATMLFNVGVNIPMMLYFGSFNKKRLELDQSQLFNYQGMGASQFFVALPALIVPTIFWFIFKTMFTPTIASIALGFVGIIGIAFNPWMIQSLSNRYLLRRHIMIEGFKQVSS</sequence>
<reference evidence="3" key="1">
    <citation type="journal article" date="2019" name="Int. J. Syst. Evol. Microbiol.">
        <title>The Global Catalogue of Microorganisms (GCM) 10K type strain sequencing project: providing services to taxonomists for standard genome sequencing and annotation.</title>
        <authorList>
            <consortium name="The Broad Institute Genomics Platform"/>
            <consortium name="The Broad Institute Genome Sequencing Center for Infectious Disease"/>
            <person name="Wu L."/>
            <person name="Ma J."/>
        </authorList>
    </citation>
    <scope>NUCLEOTIDE SEQUENCE [LARGE SCALE GENOMIC DNA]</scope>
    <source>
        <strain evidence="3">KCTC 42248</strain>
    </source>
</reference>
<protein>
    <submittedName>
        <fullName evidence="2">DUF5687 family protein</fullName>
    </submittedName>
</protein>
<keyword evidence="1" id="KW-1133">Transmembrane helix</keyword>
<dbReference type="InterPro" id="IPR043742">
    <property type="entry name" value="DUF5687"/>
</dbReference>
<keyword evidence="3" id="KW-1185">Reference proteome</keyword>
<dbReference type="RefSeq" id="WP_380869475.1">
    <property type="nucleotide sequence ID" value="NZ_JBHUMA010000006.1"/>
</dbReference>
<keyword evidence="1" id="KW-0472">Membrane</keyword>
<name>A0ABW5NJR5_9SPHI</name>